<proteinExistence type="predicted"/>
<dbReference type="AlphaFoldDB" id="W7TJR3"/>
<evidence type="ECO:0000256" key="1">
    <source>
        <dbReference type="SAM" id="MobiDB-lite"/>
    </source>
</evidence>
<protein>
    <submittedName>
        <fullName evidence="2">Uncharacterized protein</fullName>
    </submittedName>
</protein>
<accession>W7TJR3</accession>
<evidence type="ECO:0000313" key="3">
    <source>
        <dbReference type="Proteomes" id="UP000019335"/>
    </source>
</evidence>
<keyword evidence="3" id="KW-1185">Reference proteome</keyword>
<comment type="caution">
    <text evidence="2">The sequence shown here is derived from an EMBL/GenBank/DDBJ whole genome shotgun (WGS) entry which is preliminary data.</text>
</comment>
<evidence type="ECO:0000313" key="2">
    <source>
        <dbReference type="EMBL" id="EWM20964.1"/>
    </source>
</evidence>
<sequence length="101" mass="10889">MHSAPFFKLYQFHRPSLAAVNSVFPLARSCLFSTPHPPSSPSSFPPPSSTTSTLSLPPRRRRAPPKAYVSPSPSFPGQHHPPDPPPLSFPSPTGTVLPLPL</sequence>
<feature type="region of interest" description="Disordered" evidence="1">
    <location>
        <begin position="34"/>
        <end position="101"/>
    </location>
</feature>
<organism evidence="2 3">
    <name type="scientific">Nannochloropsis gaditana</name>
    <dbReference type="NCBI Taxonomy" id="72520"/>
    <lineage>
        <taxon>Eukaryota</taxon>
        <taxon>Sar</taxon>
        <taxon>Stramenopiles</taxon>
        <taxon>Ochrophyta</taxon>
        <taxon>Eustigmatophyceae</taxon>
        <taxon>Eustigmatales</taxon>
        <taxon>Monodopsidaceae</taxon>
        <taxon>Nannochloropsis</taxon>
    </lineage>
</organism>
<gene>
    <name evidence="2" type="ORF">Naga_101695g1</name>
</gene>
<feature type="non-terminal residue" evidence="2">
    <location>
        <position position="101"/>
    </location>
</feature>
<name>W7TJR3_9STRA</name>
<reference evidence="2 3" key="1">
    <citation type="journal article" date="2014" name="Mol. Plant">
        <title>Chromosome Scale Genome Assembly and Transcriptome Profiling of Nannochloropsis gaditana in Nitrogen Depletion.</title>
        <authorList>
            <person name="Corteggiani Carpinelli E."/>
            <person name="Telatin A."/>
            <person name="Vitulo N."/>
            <person name="Forcato C."/>
            <person name="D'Angelo M."/>
            <person name="Schiavon R."/>
            <person name="Vezzi A."/>
            <person name="Giacometti G.M."/>
            <person name="Morosinotto T."/>
            <person name="Valle G."/>
        </authorList>
    </citation>
    <scope>NUCLEOTIDE SEQUENCE [LARGE SCALE GENOMIC DNA]</scope>
    <source>
        <strain evidence="2 3">B-31</strain>
    </source>
</reference>
<feature type="compositionally biased region" description="Pro residues" evidence="1">
    <location>
        <begin position="35"/>
        <end position="48"/>
    </location>
</feature>
<dbReference type="Proteomes" id="UP000019335">
    <property type="component" value="Unassembled WGS sequence"/>
</dbReference>
<dbReference type="EMBL" id="AZIL01002723">
    <property type="protein sequence ID" value="EWM20964.1"/>
    <property type="molecule type" value="Genomic_DNA"/>
</dbReference>